<evidence type="ECO:0000256" key="1">
    <source>
        <dbReference type="ARBA" id="ARBA00004196"/>
    </source>
</evidence>
<dbReference type="GO" id="GO:0016853">
    <property type="term" value="F:isomerase activity"/>
    <property type="evidence" value="ECO:0007669"/>
    <property type="project" value="UniProtKB-KW"/>
</dbReference>
<dbReference type="Pfam" id="PF08534">
    <property type="entry name" value="Redoxin"/>
    <property type="match status" value="1"/>
</dbReference>
<organism evidence="7 8">
    <name type="scientific">Rhizobium hainanense</name>
    <dbReference type="NCBI Taxonomy" id="52131"/>
    <lineage>
        <taxon>Bacteria</taxon>
        <taxon>Pseudomonadati</taxon>
        <taxon>Pseudomonadota</taxon>
        <taxon>Alphaproteobacteria</taxon>
        <taxon>Hyphomicrobiales</taxon>
        <taxon>Rhizobiaceae</taxon>
        <taxon>Rhizobium/Agrobacterium group</taxon>
        <taxon>Rhizobium</taxon>
    </lineage>
</organism>
<evidence type="ECO:0000313" key="8">
    <source>
        <dbReference type="Proteomes" id="UP000186228"/>
    </source>
</evidence>
<dbReference type="EMBL" id="FMAC01000003">
    <property type="protein sequence ID" value="SCB18163.1"/>
    <property type="molecule type" value="Genomic_DNA"/>
</dbReference>
<keyword evidence="2" id="KW-0201">Cytochrome c-type biogenesis</keyword>
<dbReference type="GO" id="GO:0017004">
    <property type="term" value="P:cytochrome complex assembly"/>
    <property type="evidence" value="ECO:0007669"/>
    <property type="project" value="UniProtKB-KW"/>
</dbReference>
<dbReference type="PANTHER" id="PTHR42852">
    <property type="entry name" value="THIOL:DISULFIDE INTERCHANGE PROTEIN DSBE"/>
    <property type="match status" value="1"/>
</dbReference>
<keyword evidence="7" id="KW-0413">Isomerase</keyword>
<sequence length="201" mass="22033">MPNSKKDAVLGKIDRRTALASLLLLLATRPSSAVSRSFDNPPVLETVRSQFTMMAPPQKMPDVRLPLLNGKPGLLTARAGEVLLLNIWASWCVNCRDDLQQLAELARQRRRGLSVQTVSVDTIEADRVRDFVDELQVGDLPIFLDRAGVLSGHAEGTQALLPAFGMPITFLIRPDTIIAGYITGSPDWSSKAASDLISYYM</sequence>
<dbReference type="PANTHER" id="PTHR42852:SF6">
    <property type="entry name" value="THIOL:DISULFIDE INTERCHANGE PROTEIN DSBE"/>
    <property type="match status" value="1"/>
</dbReference>
<evidence type="ECO:0000259" key="6">
    <source>
        <dbReference type="PROSITE" id="PS51352"/>
    </source>
</evidence>
<dbReference type="PROSITE" id="PS51352">
    <property type="entry name" value="THIOREDOXIN_2"/>
    <property type="match status" value="1"/>
</dbReference>
<dbReference type="STRING" id="52131.GA0061100_10352"/>
<accession>A0A1C3URP9</accession>
<feature type="chain" id="PRO_5008683412" evidence="5">
    <location>
        <begin position="34"/>
        <end position="201"/>
    </location>
</feature>
<keyword evidence="4" id="KW-0676">Redox-active center</keyword>
<dbReference type="Proteomes" id="UP000186228">
    <property type="component" value="Unassembled WGS sequence"/>
</dbReference>
<dbReference type="InterPro" id="IPR013766">
    <property type="entry name" value="Thioredoxin_domain"/>
</dbReference>
<evidence type="ECO:0000313" key="7">
    <source>
        <dbReference type="EMBL" id="SCB18163.1"/>
    </source>
</evidence>
<dbReference type="Gene3D" id="3.40.30.10">
    <property type="entry name" value="Glutaredoxin"/>
    <property type="match status" value="1"/>
</dbReference>
<feature type="domain" description="Thioredoxin" evidence="6">
    <location>
        <begin position="54"/>
        <end position="201"/>
    </location>
</feature>
<name>A0A1C3URP9_9HYPH</name>
<evidence type="ECO:0000256" key="3">
    <source>
        <dbReference type="ARBA" id="ARBA00023157"/>
    </source>
</evidence>
<gene>
    <name evidence="7" type="ORF">GA0061100_10352</name>
</gene>
<dbReference type="GO" id="GO:0030313">
    <property type="term" value="C:cell envelope"/>
    <property type="evidence" value="ECO:0007669"/>
    <property type="project" value="UniProtKB-SubCell"/>
</dbReference>
<dbReference type="InterPro" id="IPR013740">
    <property type="entry name" value="Redoxin"/>
</dbReference>
<dbReference type="SUPFAM" id="SSF52833">
    <property type="entry name" value="Thioredoxin-like"/>
    <property type="match status" value="1"/>
</dbReference>
<comment type="subcellular location">
    <subcellularLocation>
        <location evidence="1">Cell envelope</location>
    </subcellularLocation>
</comment>
<evidence type="ECO:0000256" key="2">
    <source>
        <dbReference type="ARBA" id="ARBA00022748"/>
    </source>
</evidence>
<keyword evidence="5" id="KW-0732">Signal</keyword>
<dbReference type="InterPro" id="IPR050553">
    <property type="entry name" value="Thioredoxin_ResA/DsbE_sf"/>
</dbReference>
<reference evidence="8" key="1">
    <citation type="submission" date="2016-08" db="EMBL/GenBank/DDBJ databases">
        <authorList>
            <person name="Varghese N."/>
            <person name="Submissions Spin"/>
        </authorList>
    </citation>
    <scope>NUCLEOTIDE SEQUENCE [LARGE SCALE GENOMIC DNA]</scope>
    <source>
        <strain evidence="8">CCBAU 57015</strain>
    </source>
</reference>
<dbReference type="GO" id="GO:0016491">
    <property type="term" value="F:oxidoreductase activity"/>
    <property type="evidence" value="ECO:0007669"/>
    <property type="project" value="InterPro"/>
</dbReference>
<keyword evidence="8" id="KW-1185">Reference proteome</keyword>
<protein>
    <submittedName>
        <fullName evidence="7">Thiol-disulfide isomerase or thioredoxin</fullName>
    </submittedName>
</protein>
<evidence type="ECO:0000256" key="4">
    <source>
        <dbReference type="ARBA" id="ARBA00023284"/>
    </source>
</evidence>
<proteinExistence type="predicted"/>
<keyword evidence="3" id="KW-1015">Disulfide bond</keyword>
<evidence type="ECO:0000256" key="5">
    <source>
        <dbReference type="SAM" id="SignalP"/>
    </source>
</evidence>
<feature type="signal peptide" evidence="5">
    <location>
        <begin position="1"/>
        <end position="33"/>
    </location>
</feature>
<dbReference type="InterPro" id="IPR036249">
    <property type="entry name" value="Thioredoxin-like_sf"/>
</dbReference>
<dbReference type="CDD" id="cd02966">
    <property type="entry name" value="TlpA_like_family"/>
    <property type="match status" value="1"/>
</dbReference>
<dbReference type="AlphaFoldDB" id="A0A1C3URP9"/>